<sequence length="388" mass="42895">MRFLTAGESHGPKVTAIVEGFPSNLPINKERMQKELFKRQGGYGRGRRMQIEKDTFTFGSGIRHGKTLGSPIMMEVQNDDFKHWTKIMGDTPLTKEELSEMKRVITRPRPGHADLVGGQKYNHRDLRNILERSSARETTARVLVGALCLELLHALDIRITSRVVRIGTVVDEKEYTFKEIVEGTKSSSVKMVSEESTKKAEALIDQAKKDGDTLGGIVEVIVENPIIGLGSHVHYDTKLDAKIAQSLLSINAFKGVEFGMGFRMGEVPGSKVQDEIMYSKENGFFRKTNNLGGFEGGMTTGMPVIVRGVMKPIPTLYKPLMSVDIDSKDPFTATIERSDPSAVPAASVVAEHMVAIEIAKAILDKFSSDDFGDLKNAIDAYNKRLGEF</sequence>
<dbReference type="InterPro" id="IPR000453">
    <property type="entry name" value="Chorismate_synth"/>
</dbReference>
<dbReference type="PROSITE" id="PS00788">
    <property type="entry name" value="CHORISMATE_SYNTHASE_2"/>
    <property type="match status" value="1"/>
</dbReference>
<dbReference type="Pfam" id="PF01264">
    <property type="entry name" value="Chorismate_synt"/>
    <property type="match status" value="1"/>
</dbReference>
<keyword evidence="5 11" id="KW-0285">Flavoprotein</keyword>
<dbReference type="GO" id="GO:0005829">
    <property type="term" value="C:cytosol"/>
    <property type="evidence" value="ECO:0007669"/>
    <property type="project" value="TreeGrafter"/>
</dbReference>
<keyword evidence="8 11" id="KW-0521">NADP</keyword>
<name>A0A6V7RDB1_9BACL</name>
<protein>
    <recommendedName>
        <fullName evidence="3 11">Chorismate synthase</fullName>
        <shortName evidence="11">CS</shortName>
        <ecNumber evidence="3 11">4.2.3.5</ecNumber>
    </recommendedName>
    <alternativeName>
        <fullName evidence="11">5-enolpyruvylshikimate-3-phosphate phospholyase</fullName>
    </alternativeName>
</protein>
<dbReference type="GO" id="GO:0009423">
    <property type="term" value="P:chorismate biosynthetic process"/>
    <property type="evidence" value="ECO:0007669"/>
    <property type="project" value="UniProtKB-UniRule"/>
</dbReference>
<comment type="function">
    <text evidence="11">Catalyzes the anti-1,4-elimination of the C-3 phosphate and the C-6 proR hydrogen from 5-enolpyruvylshikimate-3-phosphate (EPSP) to yield chorismate, which is the branch point compound that serves as the starting substrate for the three terminal pathways of aromatic amino acid biosynthesis. This reaction introduces a second double bond into the aromatic ring system.</text>
</comment>
<dbReference type="SUPFAM" id="SSF103263">
    <property type="entry name" value="Chorismate synthase, AroC"/>
    <property type="match status" value="1"/>
</dbReference>
<comment type="catalytic activity">
    <reaction evidence="11 12">
        <text>5-O-(1-carboxyvinyl)-3-phosphoshikimate = chorismate + phosphate</text>
        <dbReference type="Rhea" id="RHEA:21020"/>
        <dbReference type="ChEBI" id="CHEBI:29748"/>
        <dbReference type="ChEBI" id="CHEBI:43474"/>
        <dbReference type="ChEBI" id="CHEBI:57701"/>
        <dbReference type="EC" id="4.2.3.5"/>
    </reaction>
</comment>
<evidence type="ECO:0000256" key="5">
    <source>
        <dbReference type="ARBA" id="ARBA00022630"/>
    </source>
</evidence>
<dbReference type="EMBL" id="CAJEWB010000010">
    <property type="protein sequence ID" value="CAD2075657.1"/>
    <property type="molecule type" value="Genomic_DNA"/>
</dbReference>
<dbReference type="FunFam" id="3.60.150.10:FF:000002">
    <property type="entry name" value="Chorismate synthase"/>
    <property type="match status" value="1"/>
</dbReference>
<proteinExistence type="inferred from homology"/>
<evidence type="ECO:0000256" key="9">
    <source>
        <dbReference type="ARBA" id="ARBA00023141"/>
    </source>
</evidence>
<dbReference type="UniPathway" id="UPA00053">
    <property type="reaction ID" value="UER00090"/>
</dbReference>
<comment type="pathway">
    <text evidence="1 11 12">Metabolic intermediate biosynthesis; chorismate biosynthesis; chorismate from D-erythrose 4-phosphate and phosphoenolpyruvate: step 7/7.</text>
</comment>
<accession>A0A6V7RDB1</accession>
<keyword evidence="9 11" id="KW-0057">Aromatic amino acid biosynthesis</keyword>
<evidence type="ECO:0000256" key="6">
    <source>
        <dbReference type="ARBA" id="ARBA00022643"/>
    </source>
</evidence>
<evidence type="ECO:0000256" key="3">
    <source>
        <dbReference type="ARBA" id="ARBA00013036"/>
    </source>
</evidence>
<dbReference type="NCBIfam" id="NF003793">
    <property type="entry name" value="PRK05382.1"/>
    <property type="match status" value="1"/>
</dbReference>
<comment type="caution">
    <text evidence="13">The sequence shown here is derived from an EMBL/GenBank/DDBJ whole genome shotgun (WGS) entry which is preliminary data.</text>
</comment>
<dbReference type="HAMAP" id="MF_00300">
    <property type="entry name" value="Chorismate_synth"/>
    <property type="match status" value="1"/>
</dbReference>
<comment type="cofactor">
    <cofactor evidence="11 12">
        <name>FMNH2</name>
        <dbReference type="ChEBI" id="CHEBI:57618"/>
    </cofactor>
    <text evidence="11 12">Reduced FMN (FMNH(2)).</text>
</comment>
<dbReference type="InterPro" id="IPR035904">
    <property type="entry name" value="Chorismate_synth_AroC_sf"/>
</dbReference>
<dbReference type="GO" id="GO:0009073">
    <property type="term" value="P:aromatic amino acid family biosynthetic process"/>
    <property type="evidence" value="ECO:0007669"/>
    <property type="project" value="UniProtKB-KW"/>
</dbReference>
<evidence type="ECO:0000256" key="2">
    <source>
        <dbReference type="ARBA" id="ARBA00008014"/>
    </source>
</evidence>
<feature type="binding site" evidence="11">
    <location>
        <begin position="311"/>
        <end position="315"/>
    </location>
    <ligand>
        <name>FMN</name>
        <dbReference type="ChEBI" id="CHEBI:58210"/>
    </ligand>
</feature>
<dbReference type="GO" id="GO:0010181">
    <property type="term" value="F:FMN binding"/>
    <property type="evidence" value="ECO:0007669"/>
    <property type="project" value="TreeGrafter"/>
</dbReference>
<feature type="binding site" evidence="11">
    <location>
        <begin position="132"/>
        <end position="134"/>
    </location>
    <ligand>
        <name>FMN</name>
        <dbReference type="ChEBI" id="CHEBI:58210"/>
    </ligand>
</feature>
<dbReference type="PANTHER" id="PTHR21085:SF0">
    <property type="entry name" value="CHORISMATE SYNTHASE"/>
    <property type="match status" value="1"/>
</dbReference>
<dbReference type="PIRSF" id="PIRSF001456">
    <property type="entry name" value="Chorismate_synth"/>
    <property type="match status" value="1"/>
</dbReference>
<evidence type="ECO:0000256" key="7">
    <source>
        <dbReference type="ARBA" id="ARBA00022827"/>
    </source>
</evidence>
<dbReference type="InterPro" id="IPR020541">
    <property type="entry name" value="Chorismate_synthase_CS"/>
</dbReference>
<comment type="subunit">
    <text evidence="11">Homotetramer.</text>
</comment>
<comment type="similarity">
    <text evidence="2 11 12">Belongs to the chorismate synthase family.</text>
</comment>
<dbReference type="GO" id="GO:0004107">
    <property type="term" value="F:chorismate synthase activity"/>
    <property type="evidence" value="ECO:0007669"/>
    <property type="project" value="UniProtKB-UniRule"/>
</dbReference>
<evidence type="ECO:0000256" key="11">
    <source>
        <dbReference type="HAMAP-Rule" id="MF_00300"/>
    </source>
</evidence>
<feature type="binding site" evidence="11">
    <location>
        <position position="39"/>
    </location>
    <ligand>
        <name>NADP(+)</name>
        <dbReference type="ChEBI" id="CHEBI:58349"/>
    </ligand>
</feature>
<reference evidence="13 14" key="1">
    <citation type="submission" date="2020-07" db="EMBL/GenBank/DDBJ databases">
        <authorList>
            <person name="Criscuolo A."/>
        </authorList>
    </citation>
    <scope>NUCLEOTIDE SEQUENCE [LARGE SCALE GENOMIC DNA]</scope>
    <source>
        <strain evidence="13">CIP107946</strain>
    </source>
</reference>
<evidence type="ECO:0000256" key="12">
    <source>
        <dbReference type="RuleBase" id="RU000605"/>
    </source>
</evidence>
<dbReference type="RefSeq" id="WP_186077528.1">
    <property type="nucleotide sequence ID" value="NZ_CAJEWB010000010.1"/>
</dbReference>
<keyword evidence="6 11" id="KW-0288">FMN</keyword>
<organism evidence="13 14">
    <name type="scientific">Phocicoccus pinnipedialis</name>
    <dbReference type="NCBI Taxonomy" id="110845"/>
    <lineage>
        <taxon>Bacteria</taxon>
        <taxon>Bacillati</taxon>
        <taxon>Bacillota</taxon>
        <taxon>Bacilli</taxon>
        <taxon>Bacillales</taxon>
        <taxon>Salinicoccaceae</taxon>
        <taxon>Phocicoccus</taxon>
    </lineage>
</organism>
<evidence type="ECO:0000313" key="14">
    <source>
        <dbReference type="Proteomes" id="UP000588186"/>
    </source>
</evidence>
<evidence type="ECO:0000313" key="13">
    <source>
        <dbReference type="EMBL" id="CAD2075657.1"/>
    </source>
</evidence>
<evidence type="ECO:0000256" key="4">
    <source>
        <dbReference type="ARBA" id="ARBA00022605"/>
    </source>
</evidence>
<dbReference type="EC" id="4.2.3.5" evidence="3 11"/>
<dbReference type="PANTHER" id="PTHR21085">
    <property type="entry name" value="CHORISMATE SYNTHASE"/>
    <property type="match status" value="1"/>
</dbReference>
<keyword evidence="10 11" id="KW-0456">Lyase</keyword>
<dbReference type="PROSITE" id="PS00789">
    <property type="entry name" value="CHORISMATE_SYNTHASE_3"/>
    <property type="match status" value="1"/>
</dbReference>
<dbReference type="CDD" id="cd07304">
    <property type="entry name" value="Chorismate_synthase"/>
    <property type="match status" value="1"/>
</dbReference>
<feature type="binding site" evidence="11">
    <location>
        <begin position="251"/>
        <end position="252"/>
    </location>
    <ligand>
        <name>FMN</name>
        <dbReference type="ChEBI" id="CHEBI:58210"/>
    </ligand>
</feature>
<evidence type="ECO:0000256" key="10">
    <source>
        <dbReference type="ARBA" id="ARBA00023239"/>
    </source>
</evidence>
<keyword evidence="7 11" id="KW-0274">FAD</keyword>
<dbReference type="NCBIfam" id="TIGR00033">
    <property type="entry name" value="aroC"/>
    <property type="match status" value="1"/>
</dbReference>
<keyword evidence="14" id="KW-1185">Reference proteome</keyword>
<keyword evidence="4 11" id="KW-0028">Amino-acid biosynthesis</keyword>
<dbReference type="GO" id="GO:0008652">
    <property type="term" value="P:amino acid biosynthetic process"/>
    <property type="evidence" value="ECO:0007669"/>
    <property type="project" value="UniProtKB-KW"/>
</dbReference>
<evidence type="ECO:0000256" key="1">
    <source>
        <dbReference type="ARBA" id="ARBA00005044"/>
    </source>
</evidence>
<dbReference type="Proteomes" id="UP000588186">
    <property type="component" value="Unassembled WGS sequence"/>
</dbReference>
<feature type="binding site" evidence="11">
    <location>
        <position position="45"/>
    </location>
    <ligand>
        <name>NADP(+)</name>
        <dbReference type="ChEBI" id="CHEBI:58349"/>
    </ligand>
</feature>
<gene>
    <name evidence="11 13" type="primary">aroC</name>
    <name evidence="13" type="ORF">JEOPIN946_01072</name>
</gene>
<feature type="binding site" evidence="11">
    <location>
        <position position="337"/>
    </location>
    <ligand>
        <name>FMN</name>
        <dbReference type="ChEBI" id="CHEBI:58210"/>
    </ligand>
</feature>
<dbReference type="AlphaFoldDB" id="A0A6V7RDB1"/>
<feature type="binding site" evidence="11">
    <location>
        <position position="296"/>
    </location>
    <ligand>
        <name>FMN</name>
        <dbReference type="ChEBI" id="CHEBI:58210"/>
    </ligand>
</feature>
<evidence type="ECO:0000256" key="8">
    <source>
        <dbReference type="ARBA" id="ARBA00022857"/>
    </source>
</evidence>
<dbReference type="PROSITE" id="PS00787">
    <property type="entry name" value="CHORISMATE_SYNTHASE_1"/>
    <property type="match status" value="1"/>
</dbReference>
<dbReference type="Gene3D" id="3.60.150.10">
    <property type="entry name" value="Chorismate synthase AroC"/>
    <property type="match status" value="1"/>
</dbReference>